<evidence type="ECO:0000256" key="3">
    <source>
        <dbReference type="ARBA" id="ARBA00022691"/>
    </source>
</evidence>
<evidence type="ECO:0000256" key="1">
    <source>
        <dbReference type="ARBA" id="ARBA00022490"/>
    </source>
</evidence>
<dbReference type="GO" id="GO:0008616">
    <property type="term" value="P:tRNA queuosine(34) biosynthetic process"/>
    <property type="evidence" value="ECO:0007669"/>
    <property type="project" value="UniProtKB-KW"/>
</dbReference>
<dbReference type="InterPro" id="IPR036100">
    <property type="entry name" value="QueA_sf"/>
</dbReference>
<sequence length="146" mass="16104">MPDNLLSSYDYELPPDRIAQRPAEKRDASRLMVLRGDAPPEHRTFADLPELLQPGDLLVRNDTRVIPARLLGKRSGGGKTELLLVHPVAEMEGSRFKVQSSKLETRWLCLARPASHLKTGKEVSFGDGELVAVIDVVAQKPRAPGC</sequence>
<dbReference type="SUPFAM" id="SSF111337">
    <property type="entry name" value="QueA-like"/>
    <property type="match status" value="1"/>
</dbReference>
<dbReference type="PANTHER" id="PTHR30307">
    <property type="entry name" value="S-ADENOSYLMETHIONINE:TRNA RIBOSYLTRANSFERASE-ISOMERASE"/>
    <property type="match status" value="1"/>
</dbReference>
<dbReference type="EMBL" id="ADZX01000591">
    <property type="protein sequence ID" value="EFK96008.1"/>
    <property type="molecule type" value="Genomic_DNA"/>
</dbReference>
<comment type="caution">
    <text evidence="5">The sequence shown here is derived from an EMBL/GenBank/DDBJ whole genome shotgun (WGS) entry which is preliminary data.</text>
</comment>
<dbReference type="Gene3D" id="2.40.10.240">
    <property type="entry name" value="QueA-like"/>
    <property type="match status" value="1"/>
</dbReference>
<evidence type="ECO:0000313" key="5">
    <source>
        <dbReference type="EMBL" id="EFK96008.1"/>
    </source>
</evidence>
<keyword evidence="4" id="KW-0671">Queuosine biosynthesis</keyword>
<dbReference type="PANTHER" id="PTHR30307:SF0">
    <property type="entry name" value="S-ADENOSYLMETHIONINE:TRNA RIBOSYLTRANSFERASE-ISOMERASE"/>
    <property type="match status" value="1"/>
</dbReference>
<dbReference type="AlphaFoldDB" id="D9PKA9"/>
<keyword evidence="1" id="KW-0963">Cytoplasm</keyword>
<reference evidence="5" key="2">
    <citation type="journal article" date="2011" name="Microb. Ecol.">
        <title>Taxonomic and Functional Metagenomic Profiling of the Microbial Community in the Anoxic Sediment of a Sub-saline Shallow Lake (Laguna de Carrizo, Central Spain).</title>
        <authorList>
            <person name="Ferrer M."/>
            <person name="Guazzaroni M.E."/>
            <person name="Richter M."/>
            <person name="Garcia-Salamanca A."/>
            <person name="Yarza P."/>
            <person name="Suarez-Suarez A."/>
            <person name="Solano J."/>
            <person name="Alcaide M."/>
            <person name="van Dillewijn P."/>
            <person name="Molina-Henares M.A."/>
            <person name="Lopez-Cortes N."/>
            <person name="Al-Ramahi Y."/>
            <person name="Guerrero C."/>
            <person name="Acosta A."/>
            <person name="de Eugenio L.I."/>
            <person name="Martinez V."/>
            <person name="Marques S."/>
            <person name="Rojo F."/>
            <person name="Santero E."/>
            <person name="Genilloud O."/>
            <person name="Perez-Perez J."/>
            <person name="Rossello-Mora R."/>
            <person name="Ramos J.L."/>
        </authorList>
    </citation>
    <scope>NUCLEOTIDE SEQUENCE</scope>
</reference>
<dbReference type="EC" id="5.-.-.-" evidence="5"/>
<proteinExistence type="predicted"/>
<dbReference type="GO" id="GO:0051075">
    <property type="term" value="F:S-adenosylmethionine:tRNA ribosyltransferase-isomerase activity"/>
    <property type="evidence" value="ECO:0007669"/>
    <property type="project" value="TreeGrafter"/>
</dbReference>
<dbReference type="InterPro" id="IPR003699">
    <property type="entry name" value="QueA"/>
</dbReference>
<name>D9PKA9_9ZZZZ</name>
<reference evidence="5" key="1">
    <citation type="submission" date="2010-07" db="EMBL/GenBank/DDBJ databases">
        <authorList>
            <consortium name="CONSOLIDER consortium CSD2007-00005"/>
            <person name="Guazzaroni M.-E."/>
            <person name="Richter M."/>
            <person name="Garcia-Salamanca A."/>
            <person name="Yarza P."/>
            <person name="Ferrer M."/>
        </authorList>
    </citation>
    <scope>NUCLEOTIDE SEQUENCE</scope>
</reference>
<dbReference type="Gene3D" id="3.40.1780.10">
    <property type="entry name" value="QueA-like"/>
    <property type="match status" value="1"/>
</dbReference>
<keyword evidence="3" id="KW-0949">S-adenosyl-L-methionine</keyword>
<evidence type="ECO:0000256" key="2">
    <source>
        <dbReference type="ARBA" id="ARBA00022679"/>
    </source>
</evidence>
<dbReference type="InterPro" id="IPR042119">
    <property type="entry name" value="QueA_dom2"/>
</dbReference>
<gene>
    <name evidence="5" type="ORF">LDC_1974</name>
</gene>
<protein>
    <submittedName>
        <fullName evidence="5">Queuosine biosynthesis protein</fullName>
        <ecNumber evidence="5">5.-.-.-</ecNumber>
    </submittedName>
</protein>
<dbReference type="Pfam" id="PF02547">
    <property type="entry name" value="Queuosine_synth"/>
    <property type="match status" value="1"/>
</dbReference>
<organism evidence="5">
    <name type="scientific">sediment metagenome</name>
    <dbReference type="NCBI Taxonomy" id="749907"/>
    <lineage>
        <taxon>unclassified sequences</taxon>
        <taxon>metagenomes</taxon>
        <taxon>ecological metagenomes</taxon>
    </lineage>
</organism>
<dbReference type="InterPro" id="IPR042118">
    <property type="entry name" value="QueA_dom1"/>
</dbReference>
<keyword evidence="5" id="KW-0413">Isomerase</keyword>
<accession>D9PKA9</accession>
<evidence type="ECO:0000256" key="4">
    <source>
        <dbReference type="ARBA" id="ARBA00022785"/>
    </source>
</evidence>
<keyword evidence="2" id="KW-0808">Transferase</keyword>